<comment type="caution">
    <text evidence="2">The sequence shown here is derived from an EMBL/GenBank/DDBJ whole genome shotgun (WGS) entry which is preliminary data.</text>
</comment>
<dbReference type="RefSeq" id="WP_380702691.1">
    <property type="nucleotide sequence ID" value="NZ_JBHSAP010000007.1"/>
</dbReference>
<accession>A0ABV8JBJ4</accession>
<name>A0ABV8JBJ4_9BACL</name>
<feature type="chain" id="PRO_5046320386" description="DUF5666 domain-containing protein" evidence="1">
    <location>
        <begin position="29"/>
        <end position="155"/>
    </location>
</feature>
<organism evidence="2 3">
    <name type="scientific">Salinithrix halophila</name>
    <dbReference type="NCBI Taxonomy" id="1485204"/>
    <lineage>
        <taxon>Bacteria</taxon>
        <taxon>Bacillati</taxon>
        <taxon>Bacillota</taxon>
        <taxon>Bacilli</taxon>
        <taxon>Bacillales</taxon>
        <taxon>Thermoactinomycetaceae</taxon>
        <taxon>Salinithrix</taxon>
    </lineage>
</organism>
<evidence type="ECO:0000313" key="2">
    <source>
        <dbReference type="EMBL" id="MFC4076126.1"/>
    </source>
</evidence>
<dbReference type="Proteomes" id="UP001595843">
    <property type="component" value="Unassembled WGS sequence"/>
</dbReference>
<keyword evidence="3" id="KW-1185">Reference proteome</keyword>
<dbReference type="EMBL" id="JBHSAP010000007">
    <property type="protein sequence ID" value="MFC4076126.1"/>
    <property type="molecule type" value="Genomic_DNA"/>
</dbReference>
<keyword evidence="1" id="KW-0732">Signal</keyword>
<proteinExistence type="predicted"/>
<protein>
    <recommendedName>
        <fullName evidence="4">DUF5666 domain-containing protein</fullName>
    </recommendedName>
</protein>
<reference evidence="3" key="1">
    <citation type="journal article" date="2019" name="Int. J. Syst. Evol. Microbiol.">
        <title>The Global Catalogue of Microorganisms (GCM) 10K type strain sequencing project: providing services to taxonomists for standard genome sequencing and annotation.</title>
        <authorList>
            <consortium name="The Broad Institute Genomics Platform"/>
            <consortium name="The Broad Institute Genome Sequencing Center for Infectious Disease"/>
            <person name="Wu L."/>
            <person name="Ma J."/>
        </authorList>
    </citation>
    <scope>NUCLEOTIDE SEQUENCE [LARGE SCALE GENOMIC DNA]</scope>
    <source>
        <strain evidence="3">IBRC-M 10813</strain>
    </source>
</reference>
<feature type="signal peptide" evidence="1">
    <location>
        <begin position="1"/>
        <end position="28"/>
    </location>
</feature>
<evidence type="ECO:0000256" key="1">
    <source>
        <dbReference type="SAM" id="SignalP"/>
    </source>
</evidence>
<evidence type="ECO:0000313" key="3">
    <source>
        <dbReference type="Proteomes" id="UP001595843"/>
    </source>
</evidence>
<sequence>MNTFKKLSLSLMLATSILLPFGTVPTQAAPITGAYGEVRTTAKAVVTVDATIKEVRGYDEDREHQHLLVDDIRVQEIENGSADDIPNRAFVSIRIDEQGTEKEIPNLRAGAPIEIKGEFIPEEEAYETPHNCCDAVIHFTHDPLGYVRYDGTLYR</sequence>
<gene>
    <name evidence="2" type="ORF">ACFOUO_04810</name>
</gene>
<evidence type="ECO:0008006" key="4">
    <source>
        <dbReference type="Google" id="ProtNLM"/>
    </source>
</evidence>